<accession>A0A9P5XW66</accession>
<dbReference type="Proteomes" id="UP000807353">
    <property type="component" value="Unassembled WGS sequence"/>
</dbReference>
<keyword evidence="2" id="KW-0597">Phosphoprotein</keyword>
<protein>
    <submittedName>
        <fullName evidence="6">Uncharacterized protein</fullName>
    </submittedName>
</protein>
<evidence type="ECO:0000256" key="5">
    <source>
        <dbReference type="ARBA" id="ARBA00023242"/>
    </source>
</evidence>
<evidence type="ECO:0000256" key="3">
    <source>
        <dbReference type="ARBA" id="ARBA00022737"/>
    </source>
</evidence>
<evidence type="ECO:0000313" key="6">
    <source>
        <dbReference type="EMBL" id="KAF9458179.1"/>
    </source>
</evidence>
<dbReference type="InterPro" id="IPR038753">
    <property type="entry name" value="NFKBIL1"/>
</dbReference>
<comment type="caution">
    <text evidence="6">The sequence shown here is derived from an EMBL/GenBank/DDBJ whole genome shotgun (WGS) entry which is preliminary data.</text>
</comment>
<dbReference type="OrthoDB" id="3241983at2759"/>
<dbReference type="PANTHER" id="PTHR15263:SF1">
    <property type="entry name" value="NF-KAPPA-B INHIBITOR-LIKE PROTEIN 1"/>
    <property type="match status" value="1"/>
</dbReference>
<dbReference type="EMBL" id="MU150348">
    <property type="protein sequence ID" value="KAF9458179.1"/>
    <property type="molecule type" value="Genomic_DNA"/>
</dbReference>
<keyword evidence="3" id="KW-0677">Repeat</keyword>
<gene>
    <name evidence="6" type="ORF">BDZ94DRAFT_1271442</name>
</gene>
<evidence type="ECO:0000256" key="4">
    <source>
        <dbReference type="ARBA" id="ARBA00023043"/>
    </source>
</evidence>
<dbReference type="PANTHER" id="PTHR15263">
    <property type="entry name" value="I-KAPPA-B-LIKE PROTEIN IKBL"/>
    <property type="match status" value="1"/>
</dbReference>
<dbReference type="AlphaFoldDB" id="A0A9P5XW66"/>
<name>A0A9P5XW66_9AGAR</name>
<dbReference type="GO" id="GO:0005634">
    <property type="term" value="C:nucleus"/>
    <property type="evidence" value="ECO:0007669"/>
    <property type="project" value="UniProtKB-SubCell"/>
</dbReference>
<sequence length="194" mass="22564">QKIEAERISIWEARLEREAEGRHQQLAREKCEARRGEEEWVRSGGILRDANGKRDMVKTQAVRDELKLREVEAQLVRKWETYERRWKELSAGGRGDTKATVTFQDIPWPVDIENRDTLELCDLSVKKVEDFLLGGLRVRGNQVTKKDRIRSSLLRWHPDKMTAMLARVVDEDVKIVKQGVSVVMMCLQELNAKP</sequence>
<keyword evidence="7" id="KW-1185">Reference proteome</keyword>
<comment type="subcellular location">
    <subcellularLocation>
        <location evidence="1">Nucleus</location>
    </subcellularLocation>
</comment>
<keyword evidence="5" id="KW-0539">Nucleus</keyword>
<evidence type="ECO:0000256" key="2">
    <source>
        <dbReference type="ARBA" id="ARBA00022553"/>
    </source>
</evidence>
<proteinExistence type="predicted"/>
<keyword evidence="4" id="KW-0040">ANK repeat</keyword>
<reference evidence="6" key="1">
    <citation type="submission" date="2020-11" db="EMBL/GenBank/DDBJ databases">
        <authorList>
            <consortium name="DOE Joint Genome Institute"/>
            <person name="Ahrendt S."/>
            <person name="Riley R."/>
            <person name="Andreopoulos W."/>
            <person name="Labutti K."/>
            <person name="Pangilinan J."/>
            <person name="Ruiz-Duenas F.J."/>
            <person name="Barrasa J.M."/>
            <person name="Sanchez-Garcia M."/>
            <person name="Camarero S."/>
            <person name="Miyauchi S."/>
            <person name="Serrano A."/>
            <person name="Linde D."/>
            <person name="Babiker R."/>
            <person name="Drula E."/>
            <person name="Ayuso-Fernandez I."/>
            <person name="Pacheco R."/>
            <person name="Padilla G."/>
            <person name="Ferreira P."/>
            <person name="Barriuso J."/>
            <person name="Kellner H."/>
            <person name="Castanera R."/>
            <person name="Alfaro M."/>
            <person name="Ramirez L."/>
            <person name="Pisabarro A.G."/>
            <person name="Kuo A."/>
            <person name="Tritt A."/>
            <person name="Lipzen A."/>
            <person name="He G."/>
            <person name="Yan M."/>
            <person name="Ng V."/>
            <person name="Cullen D."/>
            <person name="Martin F."/>
            <person name="Rosso M.-N."/>
            <person name="Henrissat B."/>
            <person name="Hibbett D."/>
            <person name="Martinez A.T."/>
            <person name="Grigoriev I.V."/>
        </authorList>
    </citation>
    <scope>NUCLEOTIDE SEQUENCE</scope>
    <source>
        <strain evidence="6">CBS 247.69</strain>
    </source>
</reference>
<feature type="non-terminal residue" evidence="6">
    <location>
        <position position="1"/>
    </location>
</feature>
<organism evidence="6 7">
    <name type="scientific">Collybia nuda</name>
    <dbReference type="NCBI Taxonomy" id="64659"/>
    <lineage>
        <taxon>Eukaryota</taxon>
        <taxon>Fungi</taxon>
        <taxon>Dikarya</taxon>
        <taxon>Basidiomycota</taxon>
        <taxon>Agaricomycotina</taxon>
        <taxon>Agaricomycetes</taxon>
        <taxon>Agaricomycetidae</taxon>
        <taxon>Agaricales</taxon>
        <taxon>Tricholomatineae</taxon>
        <taxon>Clitocybaceae</taxon>
        <taxon>Collybia</taxon>
    </lineage>
</organism>
<dbReference type="GO" id="GO:0043124">
    <property type="term" value="P:negative regulation of canonical NF-kappaB signal transduction"/>
    <property type="evidence" value="ECO:0007669"/>
    <property type="project" value="InterPro"/>
</dbReference>
<evidence type="ECO:0000256" key="1">
    <source>
        <dbReference type="ARBA" id="ARBA00004123"/>
    </source>
</evidence>
<evidence type="ECO:0000313" key="7">
    <source>
        <dbReference type="Proteomes" id="UP000807353"/>
    </source>
</evidence>